<dbReference type="PANTHER" id="PTHR30462">
    <property type="entry name" value="INTERMEMBRANE TRANSPORT PROTEIN PQIB-RELATED"/>
    <property type="match status" value="1"/>
</dbReference>
<keyword evidence="5 7" id="KW-1133">Transmembrane helix</keyword>
<evidence type="ECO:0000256" key="7">
    <source>
        <dbReference type="SAM" id="Phobius"/>
    </source>
</evidence>
<keyword evidence="2" id="KW-1003">Cell membrane</keyword>
<keyword evidence="4 7" id="KW-0812">Transmembrane</keyword>
<dbReference type="InterPro" id="IPR003399">
    <property type="entry name" value="Mce/MlaD"/>
</dbReference>
<dbReference type="Pfam" id="PF02470">
    <property type="entry name" value="MlaD"/>
    <property type="match status" value="4"/>
</dbReference>
<organism evidence="9 10">
    <name type="scientific">Thermotomaculum hydrothermale</name>
    <dbReference type="NCBI Taxonomy" id="981385"/>
    <lineage>
        <taxon>Bacteria</taxon>
        <taxon>Pseudomonadati</taxon>
        <taxon>Acidobacteriota</taxon>
        <taxon>Holophagae</taxon>
        <taxon>Thermotomaculales</taxon>
        <taxon>Thermotomaculaceae</taxon>
        <taxon>Thermotomaculum</taxon>
    </lineage>
</organism>
<keyword evidence="10" id="KW-1185">Reference proteome</keyword>
<dbReference type="RefSeq" id="WP_201327096.1">
    <property type="nucleotide sequence ID" value="NZ_AP017470.1"/>
</dbReference>
<dbReference type="InterPro" id="IPR051800">
    <property type="entry name" value="PqiA-PqiB_transport"/>
</dbReference>
<evidence type="ECO:0000256" key="4">
    <source>
        <dbReference type="ARBA" id="ARBA00022692"/>
    </source>
</evidence>
<feature type="domain" description="Mce/MlaD" evidence="8">
    <location>
        <begin position="39"/>
        <end position="128"/>
    </location>
</feature>
<accession>A0A7R6SZI7</accession>
<feature type="domain" description="Mce/MlaD" evidence="8">
    <location>
        <begin position="521"/>
        <end position="579"/>
    </location>
</feature>
<reference evidence="9 10" key="1">
    <citation type="journal article" date="2012" name="Extremophiles">
        <title>Thermotomaculum hydrothermale gen. nov., sp. nov., a novel heterotrophic thermophile within the phylum Acidobacteria from a deep-sea hydrothermal vent chimney in the Southern Okinawa Trough.</title>
        <authorList>
            <person name="Izumi H."/>
            <person name="Nunoura T."/>
            <person name="Miyazaki M."/>
            <person name="Mino S."/>
            <person name="Toki T."/>
            <person name="Takai K."/>
            <person name="Sako Y."/>
            <person name="Sawabe T."/>
            <person name="Nakagawa S."/>
        </authorList>
    </citation>
    <scope>NUCLEOTIDE SEQUENCE [LARGE SCALE GENOMIC DNA]</scope>
    <source>
        <strain evidence="9 10">AC55</strain>
    </source>
</reference>
<evidence type="ECO:0000256" key="5">
    <source>
        <dbReference type="ARBA" id="ARBA00022989"/>
    </source>
</evidence>
<sequence length="868" mass="99224">MKPMVVKRSTIYLIWVIPIIAIIISGIMLFNEYAKMGESVVIIFKDVRGFKQDETPVKYKGIEIGIVKNIEVDPENLNKFFVTAKIKKSFVKYLTEGARFWKVSPKLKPTEFTGLSSIFSGSYIEFSPATSDVRKLSKLKSKRKFYGFEEEPKTNVTYFRLYSEDGSLIEGAPVLYKSFIVGNITKKSLKGNNVEYIISINNKFASLVKVDSHFWKISPVDVKASLPEFQLKVNNIFNFFFGGIQFDSPENSTPVCELDKSSEEFQVCNQKGFYLFPSRGDTEYSLKKIKLILKNAHKIQSSLKFIYYKGDIAGKVVNSDYIVEKDVKYLYVRMKRRYSGFLAYKSFFWIQKPDFESLNLSSLIKGTHIEFSFYNQKVKPKQEYILYHSRPYKGVKTIVLKAKSPIGLNEGDYLFYGKKIIGEVVSVMLNEYEEKYNCIIYKEFKNLLLYNPVFYKKNAAELNFSLENASVEVSPLKELLSGGVAMLKGSENKGKVLTYYPLFKSRKEAENYLYLNGRGLKLNLITENLNGIYEGIPVFYKSMKIGKVYKISFDEKNNRFLLKAYIEKNFKSLVKENSLFYKASGIDIKMGLQGVTVKTENLLSLLKGAIVLKNNNLNNSKSFPKKQYKLFTLEQLENREYVKGYLLSDNGYGLKEGSLVFYKGVVVGKVKALSIDNENVKITFLIDKRYSFLLSDKSRFYIEKTKFSAGEVKNIESAFLGSSLKIAYFKSGKRQTVFKLVGVNPSDTVYLEGFRIFVFAPQITSLSVGSPVLNRGVQIGQVEDISLSEDLTSVKLTLFIDKKYKNLITDNSRFLEVKPIAFKAGFIYAKVDFKSFATMIKGGIEIVTNGEGKKVEEWHKFVLQSSKE</sequence>
<dbReference type="EMBL" id="AP017470">
    <property type="protein sequence ID" value="BBB32792.1"/>
    <property type="molecule type" value="Genomic_DNA"/>
</dbReference>
<protein>
    <submittedName>
        <fullName evidence="9">Paraquat-inducible protein B</fullName>
    </submittedName>
</protein>
<evidence type="ECO:0000256" key="6">
    <source>
        <dbReference type="ARBA" id="ARBA00023136"/>
    </source>
</evidence>
<keyword evidence="3" id="KW-0997">Cell inner membrane</keyword>
<proteinExistence type="predicted"/>
<evidence type="ECO:0000256" key="2">
    <source>
        <dbReference type="ARBA" id="ARBA00022475"/>
    </source>
</evidence>
<evidence type="ECO:0000256" key="1">
    <source>
        <dbReference type="ARBA" id="ARBA00004533"/>
    </source>
</evidence>
<dbReference type="KEGG" id="thyd:TTHT_1275"/>
<evidence type="ECO:0000259" key="8">
    <source>
        <dbReference type="Pfam" id="PF02470"/>
    </source>
</evidence>
<evidence type="ECO:0000313" key="10">
    <source>
        <dbReference type="Proteomes" id="UP000595564"/>
    </source>
</evidence>
<evidence type="ECO:0000256" key="3">
    <source>
        <dbReference type="ARBA" id="ARBA00022519"/>
    </source>
</evidence>
<name>A0A7R6SZI7_9BACT</name>
<gene>
    <name evidence="9" type="primary">pqiB</name>
    <name evidence="9" type="ORF">TTHT_1275</name>
</gene>
<dbReference type="Proteomes" id="UP000595564">
    <property type="component" value="Chromosome"/>
</dbReference>
<evidence type="ECO:0000313" key="9">
    <source>
        <dbReference type="EMBL" id="BBB32792.1"/>
    </source>
</evidence>
<dbReference type="PANTHER" id="PTHR30462:SF0">
    <property type="entry name" value="INTERMEMBRANE TRANSPORT PROTEIN YEBT"/>
    <property type="match status" value="1"/>
</dbReference>
<comment type="subcellular location">
    <subcellularLocation>
        <location evidence="1">Cell inner membrane</location>
    </subcellularLocation>
</comment>
<feature type="domain" description="Mce/MlaD" evidence="8">
    <location>
        <begin position="646"/>
        <end position="708"/>
    </location>
</feature>
<keyword evidence="6 7" id="KW-0472">Membrane</keyword>
<dbReference type="GO" id="GO:0005886">
    <property type="term" value="C:plasma membrane"/>
    <property type="evidence" value="ECO:0007669"/>
    <property type="project" value="UniProtKB-SubCell"/>
</dbReference>
<feature type="transmembrane region" description="Helical" evidence="7">
    <location>
        <begin position="12"/>
        <end position="30"/>
    </location>
</feature>
<feature type="domain" description="Mce/MlaD" evidence="8">
    <location>
        <begin position="754"/>
        <end position="813"/>
    </location>
</feature>
<dbReference type="AlphaFoldDB" id="A0A7R6SZI7"/>